<comment type="caution">
    <text evidence="1">The sequence shown here is derived from an EMBL/GenBank/DDBJ whole genome shotgun (WGS) entry which is preliminary data.</text>
</comment>
<dbReference type="Proteomes" id="UP000886998">
    <property type="component" value="Unassembled WGS sequence"/>
</dbReference>
<gene>
    <name evidence="1" type="ORF">TNIN_296451</name>
</gene>
<name>A0A8X6JVW1_9ARAC</name>
<keyword evidence="2" id="KW-1185">Reference proteome</keyword>
<dbReference type="AlphaFoldDB" id="A0A8X6JVW1"/>
<evidence type="ECO:0000313" key="2">
    <source>
        <dbReference type="Proteomes" id="UP000886998"/>
    </source>
</evidence>
<dbReference type="EMBL" id="BMAV01027810">
    <property type="protein sequence ID" value="GFS62432.1"/>
    <property type="molecule type" value="Genomic_DNA"/>
</dbReference>
<accession>A0A8X6JVW1</accession>
<evidence type="ECO:0000313" key="1">
    <source>
        <dbReference type="EMBL" id="GFS62432.1"/>
    </source>
</evidence>
<protein>
    <submittedName>
        <fullName evidence="1">Uncharacterized protein</fullName>
    </submittedName>
</protein>
<reference evidence="1" key="1">
    <citation type="submission" date="2020-08" db="EMBL/GenBank/DDBJ databases">
        <title>Multicomponent nature underlies the extraordinary mechanical properties of spider dragline silk.</title>
        <authorList>
            <person name="Kono N."/>
            <person name="Nakamura H."/>
            <person name="Mori M."/>
            <person name="Yoshida Y."/>
            <person name="Ohtoshi R."/>
            <person name="Malay A.D."/>
            <person name="Moran D.A.P."/>
            <person name="Tomita M."/>
            <person name="Numata K."/>
            <person name="Arakawa K."/>
        </authorList>
    </citation>
    <scope>NUCLEOTIDE SEQUENCE</scope>
</reference>
<sequence length="133" mass="15130">MRNSRIPSKNANRWITHGEWAVKHSPELECPPHHWVPLHCDPVCLLEYSAKGSTKDTHLIHLERTDVVGTPEAAYQVCTTAAAKVPRVRKPVVLEWGPLFEGSAKKLVRCVIRLSAPRTFSQDVTDWPKHPRR</sequence>
<organism evidence="1 2">
    <name type="scientific">Trichonephila inaurata madagascariensis</name>
    <dbReference type="NCBI Taxonomy" id="2747483"/>
    <lineage>
        <taxon>Eukaryota</taxon>
        <taxon>Metazoa</taxon>
        <taxon>Ecdysozoa</taxon>
        <taxon>Arthropoda</taxon>
        <taxon>Chelicerata</taxon>
        <taxon>Arachnida</taxon>
        <taxon>Araneae</taxon>
        <taxon>Araneomorphae</taxon>
        <taxon>Entelegynae</taxon>
        <taxon>Araneoidea</taxon>
        <taxon>Nephilidae</taxon>
        <taxon>Trichonephila</taxon>
        <taxon>Trichonephila inaurata</taxon>
    </lineage>
</organism>
<proteinExistence type="predicted"/>